<comment type="function">
    <text evidence="5">Acetylates the N-terminal alanine of ribosomal protein bS18.</text>
</comment>
<dbReference type="Proteomes" id="UP000005744">
    <property type="component" value="Unassembled WGS sequence"/>
</dbReference>
<dbReference type="EC" id="2.3.1.266" evidence="5"/>
<name>I3CJB7_9GAMM</name>
<dbReference type="SUPFAM" id="SSF55729">
    <property type="entry name" value="Acyl-CoA N-acyltransferases (Nat)"/>
    <property type="match status" value="1"/>
</dbReference>
<dbReference type="PANTHER" id="PTHR43420">
    <property type="entry name" value="ACETYLTRANSFERASE"/>
    <property type="match status" value="1"/>
</dbReference>
<feature type="domain" description="N-acetyltransferase" evidence="6">
    <location>
        <begin position="10"/>
        <end position="156"/>
    </location>
</feature>
<dbReference type="OrthoDB" id="9796919at2"/>
<dbReference type="GO" id="GO:0008999">
    <property type="term" value="F:protein-N-terminal-alanine acetyltransferase activity"/>
    <property type="evidence" value="ECO:0007669"/>
    <property type="project" value="UniProtKB-UniRule"/>
</dbReference>
<dbReference type="InterPro" id="IPR043690">
    <property type="entry name" value="RimI"/>
</dbReference>
<evidence type="ECO:0000313" key="7">
    <source>
        <dbReference type="EMBL" id="EIJ43710.1"/>
    </source>
</evidence>
<comment type="subcellular location">
    <subcellularLocation>
        <location evidence="5">Cytoplasm</location>
    </subcellularLocation>
</comment>
<feature type="binding site" evidence="5">
    <location>
        <position position="116"/>
    </location>
    <ligand>
        <name>acetyl-CoA</name>
        <dbReference type="ChEBI" id="CHEBI:57288"/>
    </ligand>
</feature>
<dbReference type="PANTHER" id="PTHR43420:SF44">
    <property type="entry name" value="ACETYLTRANSFERASE YPEA"/>
    <property type="match status" value="1"/>
</dbReference>
<evidence type="ECO:0000313" key="8">
    <source>
        <dbReference type="Proteomes" id="UP000005744"/>
    </source>
</evidence>
<dbReference type="InterPro" id="IPR000182">
    <property type="entry name" value="GNAT_dom"/>
</dbReference>
<dbReference type="InterPro" id="IPR050680">
    <property type="entry name" value="YpeA/RimI_acetyltransf"/>
</dbReference>
<dbReference type="HAMAP" id="MF_02210">
    <property type="entry name" value="RimI"/>
    <property type="match status" value="1"/>
</dbReference>
<dbReference type="eggNOG" id="COG0456">
    <property type="taxonomic scope" value="Bacteria"/>
</dbReference>
<dbReference type="STRING" id="395493.BegalDRAFT_2878"/>
<dbReference type="InterPro" id="IPR006464">
    <property type="entry name" value="AcTrfase_RimI/Ard1"/>
</dbReference>
<dbReference type="NCBIfam" id="TIGR01575">
    <property type="entry name" value="rimI"/>
    <property type="match status" value="1"/>
</dbReference>
<evidence type="ECO:0000256" key="3">
    <source>
        <dbReference type="ARBA" id="ARBA00022679"/>
    </source>
</evidence>
<dbReference type="Pfam" id="PF00583">
    <property type="entry name" value="Acetyltransf_1"/>
    <property type="match status" value="1"/>
</dbReference>
<keyword evidence="8" id="KW-1185">Reference proteome</keyword>
<keyword evidence="4 5" id="KW-0012">Acyltransferase</keyword>
<dbReference type="GO" id="GO:0005737">
    <property type="term" value="C:cytoplasm"/>
    <property type="evidence" value="ECO:0007669"/>
    <property type="project" value="UniProtKB-SubCell"/>
</dbReference>
<dbReference type="HOGENOM" id="CLU_013985_23_2_6"/>
<evidence type="ECO:0000256" key="5">
    <source>
        <dbReference type="HAMAP-Rule" id="MF_02210"/>
    </source>
</evidence>
<reference evidence="7 8" key="1">
    <citation type="submission" date="2011-11" db="EMBL/GenBank/DDBJ databases">
        <title>Improved High-Quality Draft sequence of Beggiatoa alba B18lD.</title>
        <authorList>
            <consortium name="US DOE Joint Genome Institute"/>
            <person name="Lucas S."/>
            <person name="Han J."/>
            <person name="Lapidus A."/>
            <person name="Cheng J.-F."/>
            <person name="Goodwin L."/>
            <person name="Pitluck S."/>
            <person name="Peters L."/>
            <person name="Mikhailova N."/>
            <person name="Held B."/>
            <person name="Detter J.C."/>
            <person name="Han C."/>
            <person name="Tapia R."/>
            <person name="Land M."/>
            <person name="Hauser L."/>
            <person name="Kyrpides N."/>
            <person name="Ivanova N."/>
            <person name="Pagani I."/>
            <person name="Samuel K."/>
            <person name="Teske A."/>
            <person name="Mueller J."/>
            <person name="Woyke T."/>
        </authorList>
    </citation>
    <scope>NUCLEOTIDE SEQUENCE [LARGE SCALE GENOMIC DNA]</scope>
    <source>
        <strain evidence="7 8">B18LD</strain>
    </source>
</reference>
<dbReference type="PROSITE" id="PS51186">
    <property type="entry name" value="GNAT"/>
    <property type="match status" value="1"/>
</dbReference>
<evidence type="ECO:0000256" key="1">
    <source>
        <dbReference type="ARBA" id="ARBA00005395"/>
    </source>
</evidence>
<proteinExistence type="inferred from homology"/>
<comment type="caution">
    <text evidence="5">Lacks conserved residue(s) required for the propagation of feature annotation.</text>
</comment>
<feature type="active site" description="Proton acceptor" evidence="5">
    <location>
        <position position="111"/>
    </location>
</feature>
<keyword evidence="2 5" id="KW-0963">Cytoplasm</keyword>
<dbReference type="EMBL" id="JH600070">
    <property type="protein sequence ID" value="EIJ43710.1"/>
    <property type="molecule type" value="Genomic_DNA"/>
</dbReference>
<dbReference type="RefSeq" id="WP_002691117.1">
    <property type="nucleotide sequence ID" value="NZ_JH600070.1"/>
</dbReference>
<evidence type="ECO:0000259" key="6">
    <source>
        <dbReference type="PROSITE" id="PS51186"/>
    </source>
</evidence>
<dbReference type="CDD" id="cd04301">
    <property type="entry name" value="NAT_SF"/>
    <property type="match status" value="1"/>
</dbReference>
<dbReference type="Gene3D" id="3.40.630.30">
    <property type="match status" value="1"/>
</dbReference>
<dbReference type="AlphaFoldDB" id="I3CJB7"/>
<protein>
    <recommendedName>
        <fullName evidence="5">[Ribosomal protein bS18]-alanine N-acetyltransferase</fullName>
        <ecNumber evidence="5">2.3.1.266</ecNumber>
    </recommendedName>
</protein>
<evidence type="ECO:0000256" key="2">
    <source>
        <dbReference type="ARBA" id="ARBA00022490"/>
    </source>
</evidence>
<dbReference type="InterPro" id="IPR016181">
    <property type="entry name" value="Acyl_CoA_acyltransferase"/>
</dbReference>
<comment type="similarity">
    <text evidence="1 5">Belongs to the acetyltransferase family. RimI subfamily.</text>
</comment>
<sequence length="156" mass="17968">MSAVLKPLAFTIRPMQQTDITNIMMIEIVAFSHPWTEGIFRDCLRVGYPAWVLEQNGILLGYLLISIVLDEAHILNICVHPDHQRCGYGQRLLEYLFETSVKRNIKNIFLEVRASNTAAHRLYTLMGFTQIGIRKDYYPTHQANIKEHALVLTKVL</sequence>
<evidence type="ECO:0000256" key="4">
    <source>
        <dbReference type="ARBA" id="ARBA00023315"/>
    </source>
</evidence>
<gene>
    <name evidence="5" type="primary">rimI</name>
    <name evidence="7" type="ORF">BegalDRAFT_2878</name>
</gene>
<keyword evidence="3 5" id="KW-0808">Transferase</keyword>
<organism evidence="7 8">
    <name type="scientific">Beggiatoa alba B18LD</name>
    <dbReference type="NCBI Taxonomy" id="395493"/>
    <lineage>
        <taxon>Bacteria</taxon>
        <taxon>Pseudomonadati</taxon>
        <taxon>Pseudomonadota</taxon>
        <taxon>Gammaproteobacteria</taxon>
        <taxon>Thiotrichales</taxon>
        <taxon>Thiotrichaceae</taxon>
        <taxon>Beggiatoa</taxon>
    </lineage>
</organism>
<accession>I3CJB7</accession>
<feature type="active site" description="Proton donor" evidence="5">
    <location>
        <position position="123"/>
    </location>
</feature>
<comment type="catalytic activity">
    <reaction evidence="5">
        <text>N-terminal L-alanyl-[ribosomal protein bS18] + acetyl-CoA = N-terminal N(alpha)-acetyl-L-alanyl-[ribosomal protein bS18] + CoA + H(+)</text>
        <dbReference type="Rhea" id="RHEA:43756"/>
        <dbReference type="Rhea" id="RHEA-COMP:10676"/>
        <dbReference type="Rhea" id="RHEA-COMP:10677"/>
        <dbReference type="ChEBI" id="CHEBI:15378"/>
        <dbReference type="ChEBI" id="CHEBI:57287"/>
        <dbReference type="ChEBI" id="CHEBI:57288"/>
        <dbReference type="ChEBI" id="CHEBI:64718"/>
        <dbReference type="ChEBI" id="CHEBI:83683"/>
        <dbReference type="EC" id="2.3.1.266"/>
    </reaction>
</comment>